<dbReference type="GO" id="GO:0045271">
    <property type="term" value="C:respiratory chain complex I"/>
    <property type="evidence" value="ECO:0007669"/>
    <property type="project" value="InterPro"/>
</dbReference>
<dbReference type="Pfam" id="PF05071">
    <property type="entry name" value="NDUFA12"/>
    <property type="match status" value="1"/>
</dbReference>
<dbReference type="GO" id="GO:0006979">
    <property type="term" value="P:response to oxidative stress"/>
    <property type="evidence" value="ECO:0007669"/>
    <property type="project" value="TreeGrafter"/>
</dbReference>
<dbReference type="GO" id="GO:0005743">
    <property type="term" value="C:mitochondrial inner membrane"/>
    <property type="evidence" value="ECO:0007669"/>
    <property type="project" value="UniProtKB-SubCell"/>
</dbReference>
<keyword evidence="2" id="KW-0679">Respiratory chain</keyword>
<sequence>MAFYKMQHPLINQYSMFHSEPSNYSAMFPTTTTVVHNNQQIHDKSWLIASLPTTVSPINSYQPQKQWYSSQPYFSNVNKISVGSLERRVDYHLQRIMKVNRLINFKNSIEGLAIENRINESLIEIIASSNNLIHRRQMMINSTSELLKELNQLFESGAYDHAFHLLVSSFNKLKTISSNLGQFIWALNSNKEHIKYMSLKELFAIDKAIRFLQVIKANGGWRNSFKTLYRTDNLKLGTLVGTDKFGNKYFENNEYMHGANRWVIYADKVYLDYDGSMIDAEWHGWMHYMTDIPPTKANYPKHRWMIPHIDNVSGTPEQYVPYSTTPAKIHSWKPNVQSPK</sequence>
<comment type="subunit">
    <text evidence="2">Complex I is composed of 45 different subunits.</text>
</comment>
<name>A0A9Q0M9N8_BLOTA</name>
<evidence type="ECO:0000313" key="4">
    <source>
        <dbReference type="Proteomes" id="UP001142055"/>
    </source>
</evidence>
<organism evidence="3 4">
    <name type="scientific">Blomia tropicalis</name>
    <name type="common">Mite</name>
    <dbReference type="NCBI Taxonomy" id="40697"/>
    <lineage>
        <taxon>Eukaryota</taxon>
        <taxon>Metazoa</taxon>
        <taxon>Ecdysozoa</taxon>
        <taxon>Arthropoda</taxon>
        <taxon>Chelicerata</taxon>
        <taxon>Arachnida</taxon>
        <taxon>Acari</taxon>
        <taxon>Acariformes</taxon>
        <taxon>Sarcoptiformes</taxon>
        <taxon>Astigmata</taxon>
        <taxon>Glycyphagoidea</taxon>
        <taxon>Echimyopodidae</taxon>
        <taxon>Blomia</taxon>
    </lineage>
</organism>
<dbReference type="PANTHER" id="PTHR12910">
    <property type="entry name" value="NADH-UBIQUINONE OXIDOREDUCTASE SUBUNIT B17.2"/>
    <property type="match status" value="1"/>
</dbReference>
<keyword evidence="2" id="KW-0813">Transport</keyword>
<dbReference type="PANTHER" id="PTHR12910:SF2">
    <property type="entry name" value="NADH DEHYDROGENASE [UBIQUINONE] 1 ALPHA SUBCOMPLEX SUBUNIT 12"/>
    <property type="match status" value="1"/>
</dbReference>
<evidence type="ECO:0000256" key="2">
    <source>
        <dbReference type="RuleBase" id="RU363103"/>
    </source>
</evidence>
<protein>
    <recommendedName>
        <fullName evidence="2">NADH dehydrogenase [ubiquinone] 1 alpha subcomplex subunit 12</fullName>
    </recommendedName>
</protein>
<keyword evidence="4" id="KW-1185">Reference proteome</keyword>
<proteinExistence type="inferred from homology"/>
<evidence type="ECO:0000256" key="1">
    <source>
        <dbReference type="ARBA" id="ARBA00007355"/>
    </source>
</evidence>
<keyword evidence="2" id="KW-0999">Mitochondrion inner membrane</keyword>
<comment type="similarity">
    <text evidence="1 2">Belongs to the complex I NDUFA12 subunit family.</text>
</comment>
<comment type="subcellular location">
    <subcellularLocation>
        <location evidence="2">Mitochondrion inner membrane</location>
        <topology evidence="2">Peripheral membrane protein</topology>
        <orientation evidence="2">Matrix side</orientation>
    </subcellularLocation>
</comment>
<accession>A0A9Q0M9N8</accession>
<keyword evidence="2" id="KW-0472">Membrane</keyword>
<dbReference type="EMBL" id="JAPWDV010000001">
    <property type="protein sequence ID" value="KAJ6221790.1"/>
    <property type="molecule type" value="Genomic_DNA"/>
</dbReference>
<evidence type="ECO:0000313" key="3">
    <source>
        <dbReference type="EMBL" id="KAJ6221790.1"/>
    </source>
</evidence>
<gene>
    <name evidence="3" type="ORF">RDWZM_000335</name>
</gene>
<dbReference type="InterPro" id="IPR007763">
    <property type="entry name" value="NDUFA12"/>
</dbReference>
<dbReference type="AlphaFoldDB" id="A0A9Q0M9N8"/>
<dbReference type="Proteomes" id="UP001142055">
    <property type="component" value="Chromosome 1"/>
</dbReference>
<keyword evidence="2" id="KW-0249">Electron transport</keyword>
<keyword evidence="2" id="KW-0496">Mitochondrion</keyword>
<comment type="caution">
    <text evidence="3">The sequence shown here is derived from an EMBL/GenBank/DDBJ whole genome shotgun (WGS) entry which is preliminary data.</text>
</comment>
<reference evidence="3" key="1">
    <citation type="submission" date="2022-12" db="EMBL/GenBank/DDBJ databases">
        <title>Genome assemblies of Blomia tropicalis.</title>
        <authorList>
            <person name="Cui Y."/>
        </authorList>
    </citation>
    <scope>NUCLEOTIDE SEQUENCE</scope>
    <source>
        <tissue evidence="3">Adult mites</tissue>
    </source>
</reference>
<comment type="function">
    <text evidence="2">Accessory subunit of the mitochondrial membrane respiratory chain NADH dehydrogenase (Complex I), that is believed not to be involved in catalysis. Complex I functions in the transfer of electrons from NADH to the respiratory chain. The immediate electron acceptor for the enzyme is believed to be ubiquinone.</text>
</comment>